<dbReference type="PANTHER" id="PTHR33695:SF1">
    <property type="entry name" value="LIPOPROTEIN SIGNAL PEPTIDASE"/>
    <property type="match status" value="1"/>
</dbReference>
<comment type="pathway">
    <text evidence="9">Protein modification; lipoprotein biosynthesis (signal peptide cleavage).</text>
</comment>
<dbReference type="Pfam" id="PF01252">
    <property type="entry name" value="Peptidase_A8"/>
    <property type="match status" value="1"/>
</dbReference>
<dbReference type="UniPathway" id="UPA00665"/>
<feature type="active site" evidence="9">
    <location>
        <position position="122"/>
    </location>
</feature>
<dbReference type="EMBL" id="LKHV02000001">
    <property type="protein sequence ID" value="MCS5709490.1"/>
    <property type="molecule type" value="Genomic_DNA"/>
</dbReference>
<dbReference type="InterPro" id="IPR001872">
    <property type="entry name" value="Peptidase_A8"/>
</dbReference>
<comment type="similarity">
    <text evidence="1 9 11">Belongs to the peptidase A8 family.</text>
</comment>
<keyword evidence="8 9" id="KW-0472">Membrane</keyword>
<evidence type="ECO:0000256" key="11">
    <source>
        <dbReference type="RuleBase" id="RU004181"/>
    </source>
</evidence>
<dbReference type="GO" id="GO:0004190">
    <property type="term" value="F:aspartic-type endopeptidase activity"/>
    <property type="evidence" value="ECO:0007669"/>
    <property type="project" value="UniProtKB-UniRule"/>
</dbReference>
<evidence type="ECO:0000313" key="14">
    <source>
        <dbReference type="Proteomes" id="UP000051494"/>
    </source>
</evidence>
<dbReference type="EC" id="3.4.23.36" evidence="9"/>
<evidence type="ECO:0000256" key="7">
    <source>
        <dbReference type="ARBA" id="ARBA00022989"/>
    </source>
</evidence>
<sequence>MKEKTTSLRWFIWVPFLVLLDQLTKSWILKTLSVGETIPLVPGLRLTLAHNYGIAFGMFNNDNLLITRFILLGIAIAITIFISVWLYKTPRTDKWVCSALVLILGGALGNIIDRFMHGHVIDFIDCYYKNWHWWTFNIADSFITVGAILLLKTIIFEEKKSPKVKA</sequence>
<evidence type="ECO:0000313" key="13">
    <source>
        <dbReference type="EMBL" id="MCS5709490.1"/>
    </source>
</evidence>
<comment type="catalytic activity">
    <reaction evidence="9 10">
        <text>Release of signal peptides from bacterial membrane prolipoproteins. Hydrolyzes -Xaa-Yaa-Zaa-|-(S,diacylglyceryl)Cys-, in which Xaa is hydrophobic (preferably Leu), and Yaa (Ala or Ser) and Zaa (Gly or Ala) have small, neutral side chains.</text>
        <dbReference type="EC" id="3.4.23.36"/>
    </reaction>
</comment>
<dbReference type="GO" id="GO:0005886">
    <property type="term" value="C:plasma membrane"/>
    <property type="evidence" value="ECO:0007669"/>
    <property type="project" value="UniProtKB-SubCell"/>
</dbReference>
<dbReference type="PROSITE" id="PS00855">
    <property type="entry name" value="SPASE_II"/>
    <property type="match status" value="1"/>
</dbReference>
<dbReference type="AlphaFoldDB" id="A0A0Q9YF78"/>
<evidence type="ECO:0000313" key="12">
    <source>
        <dbReference type="EMBL" id="KRG19141.1"/>
    </source>
</evidence>
<feature type="transmembrane region" description="Helical" evidence="9">
    <location>
        <begin position="65"/>
        <end position="87"/>
    </location>
</feature>
<proteinExistence type="inferred from homology"/>
<evidence type="ECO:0000256" key="8">
    <source>
        <dbReference type="ARBA" id="ARBA00023136"/>
    </source>
</evidence>
<reference evidence="13" key="3">
    <citation type="submission" date="2021-06" db="EMBL/GenBank/DDBJ databases">
        <title>Genomic Description and Analysis of Intracellular Bacteria, Candidatus Berkiella cookevillensis and Candidatus Berkiella aquae.</title>
        <authorList>
            <person name="Kidane D.T."/>
            <person name="Mehari Y.T."/>
            <person name="Rice F.C."/>
            <person name="Arivett B.A."/>
            <person name="Farone A.L."/>
            <person name="Berk S.G."/>
            <person name="Farone M.B."/>
        </authorList>
    </citation>
    <scope>NUCLEOTIDE SEQUENCE</scope>
    <source>
        <strain evidence="13">CC99</strain>
    </source>
</reference>
<dbReference type="RefSeq" id="WP_057624247.1">
    <property type="nucleotide sequence ID" value="NZ_LKHV02000001.1"/>
</dbReference>
<comment type="caution">
    <text evidence="9">Lacks conserved residue(s) required for the propagation of feature annotation.</text>
</comment>
<evidence type="ECO:0000256" key="9">
    <source>
        <dbReference type="HAMAP-Rule" id="MF_00161"/>
    </source>
</evidence>
<protein>
    <recommendedName>
        <fullName evidence="9">Lipoprotein signal peptidase</fullName>
        <ecNumber evidence="9">3.4.23.36</ecNumber>
    </recommendedName>
    <alternativeName>
        <fullName evidence="9">Prolipoprotein signal peptidase</fullName>
    </alternativeName>
    <alternativeName>
        <fullName evidence="9">Signal peptidase II</fullName>
        <shortName evidence="9">SPase II</shortName>
    </alternativeName>
</protein>
<evidence type="ECO:0000256" key="4">
    <source>
        <dbReference type="ARBA" id="ARBA00022692"/>
    </source>
</evidence>
<comment type="function">
    <text evidence="9 10">This protein specifically catalyzes the removal of signal peptides from prolipoproteins.</text>
</comment>
<dbReference type="STRING" id="437022.CC99x_01140"/>
<keyword evidence="12" id="KW-0449">Lipoprotein</keyword>
<evidence type="ECO:0000256" key="6">
    <source>
        <dbReference type="ARBA" id="ARBA00022801"/>
    </source>
</evidence>
<feature type="active site" evidence="9">
    <location>
        <position position="140"/>
    </location>
</feature>
<keyword evidence="7 9" id="KW-1133">Transmembrane helix</keyword>
<dbReference type="OrthoDB" id="9810259at2"/>
<feature type="transmembrane region" description="Helical" evidence="9">
    <location>
        <begin position="132"/>
        <end position="155"/>
    </location>
</feature>
<reference evidence="13" key="2">
    <citation type="journal article" date="2016" name="Genome Announc.">
        <title>Draft Genome Sequences of Two Novel Amoeba-Resistant Intranuclear Bacteria, 'Candidatus Berkiella cookevillensis' and 'Candidatus Berkiella aquae'.</title>
        <authorList>
            <person name="Mehari Y.T."/>
            <person name="Arivett B.A."/>
            <person name="Farone A.L."/>
            <person name="Gunderson J.H."/>
            <person name="Farone M.B."/>
        </authorList>
    </citation>
    <scope>NUCLEOTIDE SEQUENCE</scope>
    <source>
        <strain evidence="13">CC99</strain>
    </source>
</reference>
<evidence type="ECO:0000256" key="1">
    <source>
        <dbReference type="ARBA" id="ARBA00006139"/>
    </source>
</evidence>
<evidence type="ECO:0000256" key="5">
    <source>
        <dbReference type="ARBA" id="ARBA00022750"/>
    </source>
</evidence>
<comment type="subcellular location">
    <subcellularLocation>
        <location evidence="9">Cell membrane</location>
        <topology evidence="9">Multi-pass membrane protein</topology>
    </subcellularLocation>
</comment>
<keyword evidence="2 9" id="KW-1003">Cell membrane</keyword>
<name>A0A0Q9YF78_9GAMM</name>
<evidence type="ECO:0000256" key="3">
    <source>
        <dbReference type="ARBA" id="ARBA00022670"/>
    </source>
</evidence>
<organism evidence="12">
    <name type="scientific">Candidatus Berkiella cookevillensis</name>
    <dbReference type="NCBI Taxonomy" id="437022"/>
    <lineage>
        <taxon>Bacteria</taxon>
        <taxon>Pseudomonadati</taxon>
        <taxon>Pseudomonadota</taxon>
        <taxon>Gammaproteobacteria</taxon>
        <taxon>Candidatus Berkiellales</taxon>
        <taxon>Candidatus Berkiellaceae</taxon>
        <taxon>Candidatus Berkiella</taxon>
    </lineage>
</organism>
<keyword evidence="5 9" id="KW-0064">Aspartyl protease</keyword>
<comment type="caution">
    <text evidence="12">The sequence shown here is derived from an EMBL/GenBank/DDBJ whole genome shotgun (WGS) entry which is preliminary data.</text>
</comment>
<dbReference type="PRINTS" id="PR00781">
    <property type="entry name" value="LIPOSIGPTASE"/>
</dbReference>
<dbReference type="HAMAP" id="MF_00161">
    <property type="entry name" value="LspA"/>
    <property type="match status" value="1"/>
</dbReference>
<gene>
    <name evidence="9 12" type="primary">lspA</name>
    <name evidence="13" type="ORF">CC99x_011345</name>
    <name evidence="12" type="ORF">CC99x_01140</name>
</gene>
<dbReference type="NCBIfam" id="TIGR00077">
    <property type="entry name" value="lspA"/>
    <property type="match status" value="1"/>
</dbReference>
<dbReference type="PATRIC" id="fig|1590042.3.peg.1153"/>
<dbReference type="PANTHER" id="PTHR33695">
    <property type="entry name" value="LIPOPROTEIN SIGNAL PEPTIDASE"/>
    <property type="match status" value="1"/>
</dbReference>
<dbReference type="GO" id="GO:0006508">
    <property type="term" value="P:proteolysis"/>
    <property type="evidence" value="ECO:0007669"/>
    <property type="project" value="UniProtKB-KW"/>
</dbReference>
<keyword evidence="3 9" id="KW-0645">Protease</keyword>
<keyword evidence="6 9" id="KW-0378">Hydrolase</keyword>
<feature type="transmembrane region" description="Helical" evidence="9">
    <location>
        <begin position="94"/>
        <end position="112"/>
    </location>
</feature>
<keyword evidence="4 9" id="KW-0812">Transmembrane</keyword>
<reference evidence="12" key="1">
    <citation type="submission" date="2015-09" db="EMBL/GenBank/DDBJ databases">
        <title>Draft Genome Sequences of Two Novel Amoeba-resistant Intranuclear Bacteria, Candidatus Berkiella cookevillensis and Candidatus Berkiella aquae.</title>
        <authorList>
            <person name="Mehari Y.T."/>
            <person name="Arivett B.A."/>
            <person name="Farone A.L."/>
            <person name="Gunderson J.H."/>
            <person name="Farone M.B."/>
        </authorList>
    </citation>
    <scope>NUCLEOTIDE SEQUENCE [LARGE SCALE GENOMIC DNA]</scope>
    <source>
        <strain evidence="12">CC99</strain>
    </source>
</reference>
<keyword evidence="14" id="KW-1185">Reference proteome</keyword>
<accession>A0A0Q9YF78</accession>
<evidence type="ECO:0000256" key="2">
    <source>
        <dbReference type="ARBA" id="ARBA00022475"/>
    </source>
</evidence>
<dbReference type="Proteomes" id="UP000051494">
    <property type="component" value="Unassembled WGS sequence"/>
</dbReference>
<evidence type="ECO:0000256" key="10">
    <source>
        <dbReference type="RuleBase" id="RU000594"/>
    </source>
</evidence>
<dbReference type="EMBL" id="LKHV01000004">
    <property type="protein sequence ID" value="KRG19141.1"/>
    <property type="molecule type" value="Genomic_DNA"/>
</dbReference>